<gene>
    <name evidence="2" type="ORF">DXA68_14015</name>
</gene>
<dbReference type="EMBL" id="QSCF01000022">
    <property type="protein sequence ID" value="RGX77854.1"/>
    <property type="molecule type" value="Genomic_DNA"/>
</dbReference>
<reference evidence="2 3" key="1">
    <citation type="submission" date="2018-08" db="EMBL/GenBank/DDBJ databases">
        <title>A genome reference for cultivated species of the human gut microbiota.</title>
        <authorList>
            <person name="Zou Y."/>
            <person name="Xue W."/>
            <person name="Luo G."/>
        </authorList>
    </citation>
    <scope>NUCLEOTIDE SEQUENCE [LARGE SCALE GENOMIC DNA]</scope>
    <source>
        <strain evidence="2 3">OF03-9BH</strain>
    </source>
</reference>
<organism evidence="2 3">
    <name type="scientific">Bacteroides stercorirosoris</name>
    <dbReference type="NCBI Taxonomy" id="871324"/>
    <lineage>
        <taxon>Bacteria</taxon>
        <taxon>Pseudomonadati</taxon>
        <taxon>Bacteroidota</taxon>
        <taxon>Bacteroidia</taxon>
        <taxon>Bacteroidales</taxon>
        <taxon>Bacteroidaceae</taxon>
        <taxon>Bacteroides</taxon>
    </lineage>
</organism>
<dbReference type="NCBIfam" id="TIGR04183">
    <property type="entry name" value="Por_Secre_tail"/>
    <property type="match status" value="1"/>
</dbReference>
<sequence length="283" mass="31527">MRYFTQCCSYLIMIVLLSLAGHAKAQDVSPAAPIYLTINCTESGSLIQEVASGNSVTYQINPSIGWEIHTITYNGDDIFSQLQNNRYTTPPITANSVLSVVFAKSDAPIETPLIVGRWKLITNNGQIATHVTYNSDGTFRYTSVDEPDYEEQGSYKVENNKLYEMFSDEDEWVMAEIITLNSTILTLRDLDDDGVTYAGEPYSYQREDMTDINTPLSDNIKVYTSQKSIIIKGALPNTPIRVYSTFGQLVNNSNVTSDITSISLSQPGIYLVKIDNKTYKVGL</sequence>
<dbReference type="OrthoDB" id="1021289at2"/>
<evidence type="ECO:0000313" key="3">
    <source>
        <dbReference type="Proteomes" id="UP000286075"/>
    </source>
</evidence>
<dbReference type="Proteomes" id="UP000286075">
    <property type="component" value="Unassembled WGS sequence"/>
</dbReference>
<feature type="chain" id="PRO_5019070019" evidence="1">
    <location>
        <begin position="26"/>
        <end position="283"/>
    </location>
</feature>
<dbReference type="AlphaFoldDB" id="A0A413H2X6"/>
<evidence type="ECO:0000256" key="1">
    <source>
        <dbReference type="SAM" id="SignalP"/>
    </source>
</evidence>
<feature type="signal peptide" evidence="1">
    <location>
        <begin position="1"/>
        <end position="25"/>
    </location>
</feature>
<accession>A0A413H2X6</accession>
<proteinExistence type="predicted"/>
<protein>
    <submittedName>
        <fullName evidence="2">T9SS C-terminal target domain-containing protein</fullName>
    </submittedName>
</protein>
<dbReference type="RefSeq" id="WP_117987812.1">
    <property type="nucleotide sequence ID" value="NZ_CAMQWZ010000018.1"/>
</dbReference>
<keyword evidence="1" id="KW-0732">Signal</keyword>
<name>A0A413H2X6_9BACE</name>
<dbReference type="InterPro" id="IPR026444">
    <property type="entry name" value="Secre_tail"/>
</dbReference>
<comment type="caution">
    <text evidence="2">The sequence shown here is derived from an EMBL/GenBank/DDBJ whole genome shotgun (WGS) entry which is preliminary data.</text>
</comment>
<evidence type="ECO:0000313" key="2">
    <source>
        <dbReference type="EMBL" id="RGX77854.1"/>
    </source>
</evidence>